<dbReference type="AlphaFoldDB" id="A0A915DVA3"/>
<evidence type="ECO:0000313" key="3">
    <source>
        <dbReference type="WBParaSite" id="jg23160"/>
    </source>
</evidence>
<name>A0A915DVA3_9BILA</name>
<organism evidence="2 3">
    <name type="scientific">Ditylenchus dipsaci</name>
    <dbReference type="NCBI Taxonomy" id="166011"/>
    <lineage>
        <taxon>Eukaryota</taxon>
        <taxon>Metazoa</taxon>
        <taxon>Ecdysozoa</taxon>
        <taxon>Nematoda</taxon>
        <taxon>Chromadorea</taxon>
        <taxon>Rhabditida</taxon>
        <taxon>Tylenchina</taxon>
        <taxon>Tylenchomorpha</taxon>
        <taxon>Sphaerularioidea</taxon>
        <taxon>Anguinidae</taxon>
        <taxon>Anguininae</taxon>
        <taxon>Ditylenchus</taxon>
    </lineage>
</organism>
<feature type="compositionally biased region" description="Polar residues" evidence="1">
    <location>
        <begin position="264"/>
        <end position="275"/>
    </location>
</feature>
<sequence length="324" mass="35910">MPMCLKQCLENHLAAKKTAKKNGGPAQEIGMNGHAANKQDSKRRRSSPINPARRASQKAANANGRLLLSTGNRDYEDETTATIAGFVEGDSPILTATTALMESTLMQNGANANTVYTLPPLLSRLFRVLGLERLARANRHPNPQKTFAKELVNSWSAACDRRERRLSGQQSQPLSKHSPIHPPNIVEECGHLVHLPSTPINQQWVRHPQSSVDIDATPQPPIQHFNNSMARVFDSLGGSAGEKVIGKVMPNAPSRMESTRRRFSTPTLPRNGNRGSNEHAGPPHCTFCHDHTPSKWVLDARLECSGVLIHRDFEFEKHYCQQKH</sequence>
<reference evidence="3" key="1">
    <citation type="submission" date="2022-11" db="UniProtKB">
        <authorList>
            <consortium name="WormBaseParasite"/>
        </authorList>
    </citation>
    <scope>IDENTIFICATION</scope>
</reference>
<feature type="region of interest" description="Disordered" evidence="1">
    <location>
        <begin position="19"/>
        <end position="70"/>
    </location>
</feature>
<proteinExistence type="predicted"/>
<evidence type="ECO:0000313" key="2">
    <source>
        <dbReference type="Proteomes" id="UP000887574"/>
    </source>
</evidence>
<protein>
    <submittedName>
        <fullName evidence="3">Uncharacterized protein</fullName>
    </submittedName>
</protein>
<keyword evidence="2" id="KW-1185">Reference proteome</keyword>
<dbReference type="WBParaSite" id="jg23160">
    <property type="protein sequence ID" value="jg23160"/>
    <property type="gene ID" value="jg23160"/>
</dbReference>
<feature type="region of interest" description="Disordered" evidence="1">
    <location>
        <begin position="254"/>
        <end position="278"/>
    </location>
</feature>
<evidence type="ECO:0000256" key="1">
    <source>
        <dbReference type="SAM" id="MobiDB-lite"/>
    </source>
</evidence>
<accession>A0A915DVA3</accession>
<feature type="region of interest" description="Disordered" evidence="1">
    <location>
        <begin position="162"/>
        <end position="183"/>
    </location>
</feature>
<dbReference type="Proteomes" id="UP000887574">
    <property type="component" value="Unplaced"/>
</dbReference>